<evidence type="ECO:0000256" key="1">
    <source>
        <dbReference type="ARBA" id="ARBA00009437"/>
    </source>
</evidence>
<dbReference type="InterPro" id="IPR005119">
    <property type="entry name" value="LysR_subst-bd"/>
</dbReference>
<dbReference type="RefSeq" id="WP_131182607.1">
    <property type="nucleotide sequence ID" value="NZ_QJUI01000042.1"/>
</dbReference>
<dbReference type="GO" id="GO:0043565">
    <property type="term" value="F:sequence-specific DNA binding"/>
    <property type="evidence" value="ECO:0007669"/>
    <property type="project" value="TreeGrafter"/>
</dbReference>
<dbReference type="FunFam" id="1.10.10.10:FF:000001">
    <property type="entry name" value="LysR family transcriptional regulator"/>
    <property type="match status" value="1"/>
</dbReference>
<dbReference type="Pfam" id="PF03466">
    <property type="entry name" value="LysR_substrate"/>
    <property type="match status" value="1"/>
</dbReference>
<comment type="similarity">
    <text evidence="1">Belongs to the LysR transcriptional regulatory family.</text>
</comment>
<evidence type="ECO:0000256" key="2">
    <source>
        <dbReference type="ARBA" id="ARBA00023015"/>
    </source>
</evidence>
<gene>
    <name evidence="7" type="ORF">DNK06_24665</name>
</gene>
<evidence type="ECO:0000313" key="8">
    <source>
        <dbReference type="Proteomes" id="UP000292302"/>
    </source>
</evidence>
<dbReference type="Pfam" id="PF00126">
    <property type="entry name" value="HTH_1"/>
    <property type="match status" value="1"/>
</dbReference>
<reference evidence="7 8" key="1">
    <citation type="submission" date="2018-06" db="EMBL/GenBank/DDBJ databases">
        <title>Three novel Pseudomonas species isolated from symptomatic oak.</title>
        <authorList>
            <person name="Bueno-Gonzalez V."/>
            <person name="Brady C."/>
        </authorList>
    </citation>
    <scope>NUCLEOTIDE SEQUENCE [LARGE SCALE GENOMIC DNA]</scope>
    <source>
        <strain evidence="7 8">P9A</strain>
    </source>
</reference>
<comment type="caution">
    <text evidence="7">The sequence shown here is derived from an EMBL/GenBank/DDBJ whole genome shotgun (WGS) entry which is preliminary data.</text>
</comment>
<keyword evidence="2" id="KW-0805">Transcription regulation</keyword>
<keyword evidence="4" id="KW-0804">Transcription</keyword>
<keyword evidence="3" id="KW-0238">DNA-binding</keyword>
<keyword evidence="8" id="KW-1185">Reference proteome</keyword>
<dbReference type="GO" id="GO:0003700">
    <property type="term" value="F:DNA-binding transcription factor activity"/>
    <property type="evidence" value="ECO:0007669"/>
    <property type="project" value="InterPro"/>
</dbReference>
<dbReference type="EMBL" id="QJUI01000042">
    <property type="protein sequence ID" value="TBU71193.1"/>
    <property type="molecule type" value="Genomic_DNA"/>
</dbReference>
<dbReference type="OrthoDB" id="5671700at2"/>
<dbReference type="InterPro" id="IPR000847">
    <property type="entry name" value="LysR_HTH_N"/>
</dbReference>
<evidence type="ECO:0000256" key="5">
    <source>
        <dbReference type="SAM" id="MobiDB-lite"/>
    </source>
</evidence>
<accession>A0A4Q9QG31</accession>
<evidence type="ECO:0000313" key="7">
    <source>
        <dbReference type="EMBL" id="TBU71193.1"/>
    </source>
</evidence>
<evidence type="ECO:0000259" key="6">
    <source>
        <dbReference type="PROSITE" id="PS50931"/>
    </source>
</evidence>
<dbReference type="PANTHER" id="PTHR30537:SF31">
    <property type="entry name" value="TRANSCRIPTIONAL REGULATOR, LYSR FAMILY"/>
    <property type="match status" value="1"/>
</dbReference>
<feature type="domain" description="HTH lysR-type" evidence="6">
    <location>
        <begin position="1"/>
        <end position="59"/>
    </location>
</feature>
<evidence type="ECO:0000256" key="4">
    <source>
        <dbReference type="ARBA" id="ARBA00023163"/>
    </source>
</evidence>
<dbReference type="Proteomes" id="UP000292302">
    <property type="component" value="Unassembled WGS sequence"/>
</dbReference>
<dbReference type="Gene3D" id="3.40.190.290">
    <property type="match status" value="1"/>
</dbReference>
<dbReference type="GO" id="GO:0006351">
    <property type="term" value="P:DNA-templated transcription"/>
    <property type="evidence" value="ECO:0007669"/>
    <property type="project" value="TreeGrafter"/>
</dbReference>
<evidence type="ECO:0000256" key="3">
    <source>
        <dbReference type="ARBA" id="ARBA00023125"/>
    </source>
</evidence>
<dbReference type="Gene3D" id="1.10.10.10">
    <property type="entry name" value="Winged helix-like DNA-binding domain superfamily/Winged helix DNA-binding domain"/>
    <property type="match status" value="1"/>
</dbReference>
<dbReference type="InterPro" id="IPR036388">
    <property type="entry name" value="WH-like_DNA-bd_sf"/>
</dbReference>
<organism evidence="7 8">
    <name type="scientific">Phytopseudomonas daroniae</name>
    <dbReference type="NCBI Taxonomy" id="2487519"/>
    <lineage>
        <taxon>Bacteria</taxon>
        <taxon>Pseudomonadati</taxon>
        <taxon>Pseudomonadota</taxon>
        <taxon>Gammaproteobacteria</taxon>
        <taxon>Pseudomonadales</taxon>
        <taxon>Pseudomonadaceae</taxon>
        <taxon>Phytopseudomonas</taxon>
    </lineage>
</organism>
<protein>
    <submittedName>
        <fullName evidence="7">LysR family transcriptional regulator</fullName>
    </submittedName>
</protein>
<dbReference type="SUPFAM" id="SSF46785">
    <property type="entry name" value="Winged helix' DNA-binding domain"/>
    <property type="match status" value="1"/>
</dbReference>
<dbReference type="InterPro" id="IPR036390">
    <property type="entry name" value="WH_DNA-bd_sf"/>
</dbReference>
<sequence length="327" mass="36132">MQDLNDLMYFAKVVEHGGFSAAGQQLGIPKSRLSRRVAELEARLGVRLLQRTTRKLALTETGERFLRHCQAMLLEAEQAQEAVASLSSEPRGRIRVSCPIELARAGLHQVVSTFLLKYPLVQLDVVLTNRRVDLLQEGIDVALRVRDQGDEDPSLIARQLAPATAYLVASPALLQGLDITTPEDLQQLPALGAAGSDRRIHHLIKNVAGVRREVTFEARLSIEDFDIRREAALQGLGFTMLPHTKCLADLQTGRLVRLLPDWELPGGHLQAVYPHRRGMLPAVRAWLDHMIQANANGWLMPGSDAGLPSSDPPGNDQQPFSIKQDAR</sequence>
<feature type="region of interest" description="Disordered" evidence="5">
    <location>
        <begin position="302"/>
        <end position="327"/>
    </location>
</feature>
<dbReference type="InterPro" id="IPR058163">
    <property type="entry name" value="LysR-type_TF_proteobact-type"/>
</dbReference>
<dbReference type="AlphaFoldDB" id="A0A4Q9QG31"/>
<proteinExistence type="inferred from homology"/>
<name>A0A4Q9QG31_9GAMM</name>
<dbReference type="PROSITE" id="PS50931">
    <property type="entry name" value="HTH_LYSR"/>
    <property type="match status" value="1"/>
</dbReference>
<dbReference type="SUPFAM" id="SSF53850">
    <property type="entry name" value="Periplasmic binding protein-like II"/>
    <property type="match status" value="1"/>
</dbReference>
<dbReference type="PANTHER" id="PTHR30537">
    <property type="entry name" value="HTH-TYPE TRANSCRIPTIONAL REGULATOR"/>
    <property type="match status" value="1"/>
</dbReference>